<keyword evidence="2" id="KW-0472">Membrane</keyword>
<dbReference type="AlphaFoldDB" id="A0A1E4RH33"/>
<evidence type="ECO:0000256" key="1">
    <source>
        <dbReference type="SAM" id="Coils"/>
    </source>
</evidence>
<evidence type="ECO:0000256" key="2">
    <source>
        <dbReference type="SAM" id="Phobius"/>
    </source>
</evidence>
<feature type="coiled-coil region" evidence="1">
    <location>
        <begin position="45"/>
        <end position="72"/>
    </location>
</feature>
<keyword evidence="4" id="KW-1185">Reference proteome</keyword>
<keyword evidence="1" id="KW-0175">Coiled coil</keyword>
<feature type="transmembrane region" description="Helical" evidence="2">
    <location>
        <begin position="25"/>
        <end position="46"/>
    </location>
</feature>
<name>A0A1E4RH33_9ASCO</name>
<keyword evidence="2" id="KW-0812">Transmembrane</keyword>
<dbReference type="GeneID" id="30993366"/>
<evidence type="ECO:0008006" key="5">
    <source>
        <dbReference type="Google" id="ProtNLM"/>
    </source>
</evidence>
<dbReference type="RefSeq" id="XP_020075637.1">
    <property type="nucleotide sequence ID" value="XM_020218816.1"/>
</dbReference>
<accession>A0A1E4RH33</accession>
<evidence type="ECO:0000313" key="3">
    <source>
        <dbReference type="EMBL" id="ODV66570.1"/>
    </source>
</evidence>
<evidence type="ECO:0000313" key="4">
    <source>
        <dbReference type="Proteomes" id="UP000095085"/>
    </source>
</evidence>
<dbReference type="Proteomes" id="UP000095085">
    <property type="component" value="Unassembled WGS sequence"/>
</dbReference>
<organism evidence="3 4">
    <name type="scientific">Hyphopichia burtonii NRRL Y-1933</name>
    <dbReference type="NCBI Taxonomy" id="984485"/>
    <lineage>
        <taxon>Eukaryota</taxon>
        <taxon>Fungi</taxon>
        <taxon>Dikarya</taxon>
        <taxon>Ascomycota</taxon>
        <taxon>Saccharomycotina</taxon>
        <taxon>Pichiomycetes</taxon>
        <taxon>Debaryomycetaceae</taxon>
        <taxon>Hyphopichia</taxon>
    </lineage>
</organism>
<gene>
    <name evidence="3" type="ORF">HYPBUDRAFT_111245</name>
</gene>
<sequence length="90" mass="10809">MTTVKLLEPEVKEVKPKLSQFKNPLYHTFLVASSAYIFLHTMWFALEYEEEKKRLEAKSEALEKEIHGLVEEKKMELESKNRSWIPRLWK</sequence>
<keyword evidence="2" id="KW-1133">Transmembrane helix</keyword>
<protein>
    <recommendedName>
        <fullName evidence="5">Cell division protein FtsL</fullName>
    </recommendedName>
</protein>
<proteinExistence type="predicted"/>
<dbReference type="EMBL" id="KV454542">
    <property type="protein sequence ID" value="ODV66570.1"/>
    <property type="molecule type" value="Genomic_DNA"/>
</dbReference>
<reference evidence="4" key="1">
    <citation type="submission" date="2016-05" db="EMBL/GenBank/DDBJ databases">
        <title>Comparative genomics of biotechnologically important yeasts.</title>
        <authorList>
            <consortium name="DOE Joint Genome Institute"/>
            <person name="Riley R."/>
            <person name="Haridas S."/>
            <person name="Wolfe K.H."/>
            <person name="Lopes M.R."/>
            <person name="Hittinger C.T."/>
            <person name="Goker M."/>
            <person name="Salamov A."/>
            <person name="Wisecaver J."/>
            <person name="Long T.M."/>
            <person name="Aerts A.L."/>
            <person name="Barry K."/>
            <person name="Choi C."/>
            <person name="Clum A."/>
            <person name="Coughlan A.Y."/>
            <person name="Deshpande S."/>
            <person name="Douglass A.P."/>
            <person name="Hanson S.J."/>
            <person name="Klenk H.-P."/>
            <person name="Labutti K."/>
            <person name="Lapidus A."/>
            <person name="Lindquist E."/>
            <person name="Lipzen A."/>
            <person name="Meier-Kolthoff J.P."/>
            <person name="Ohm R.A."/>
            <person name="Otillar R.P."/>
            <person name="Pangilinan J."/>
            <person name="Peng Y."/>
            <person name="Rokas A."/>
            <person name="Rosa C.A."/>
            <person name="Scheuner C."/>
            <person name="Sibirny A.A."/>
            <person name="Slot J.C."/>
            <person name="Stielow J.B."/>
            <person name="Sun H."/>
            <person name="Kurtzman C.P."/>
            <person name="Blackwell M."/>
            <person name="Grigoriev I.V."/>
            <person name="Jeffries T.W."/>
        </authorList>
    </citation>
    <scope>NUCLEOTIDE SEQUENCE [LARGE SCALE GENOMIC DNA]</scope>
    <source>
        <strain evidence="4">NRRL Y-1933</strain>
    </source>
</reference>
<dbReference type="OrthoDB" id="4010196at2759"/>